<dbReference type="EMBL" id="AP022572">
    <property type="protein sequence ID" value="BBX59679.1"/>
    <property type="molecule type" value="Genomic_DNA"/>
</dbReference>
<sequence length="203" mass="22768">MIGMIVTHTNDFIRICNVTAKMQPARRPNTWENIKEMCSTIGPKDEVPSVAPVELQHLMDRTVAGMISDRLARTRLNVENILKFSSLLATDLVDLLTDVETHSHYINFESPIKGTAVVQTPTGGSTVLPISPRVDNADLSVWAERIFEYLILVDQLDKYGRAYLGDGAEYMKHQKRPALAAAYKRTEEEAPLSEFTYKTGELT</sequence>
<protein>
    <submittedName>
        <fullName evidence="1">Uncharacterized protein</fullName>
    </submittedName>
</protein>
<evidence type="ECO:0000313" key="2">
    <source>
        <dbReference type="Proteomes" id="UP000467164"/>
    </source>
</evidence>
<dbReference type="AlphaFoldDB" id="A0A7I7LK41"/>
<proteinExistence type="predicted"/>
<accession>A0A7I7LK41</accession>
<name>A0A7I7LK41_9MYCO</name>
<organism evidence="1 2">
    <name type="scientific">Mycobacterium shottsii</name>
    <dbReference type="NCBI Taxonomy" id="133549"/>
    <lineage>
        <taxon>Bacteria</taxon>
        <taxon>Bacillati</taxon>
        <taxon>Actinomycetota</taxon>
        <taxon>Actinomycetes</taxon>
        <taxon>Mycobacteriales</taxon>
        <taxon>Mycobacteriaceae</taxon>
        <taxon>Mycobacterium</taxon>
        <taxon>Mycobacterium ulcerans group</taxon>
    </lineage>
</organism>
<dbReference type="KEGG" id="msho:MSHO_50240"/>
<dbReference type="Proteomes" id="UP000467164">
    <property type="component" value="Chromosome"/>
</dbReference>
<reference evidence="1 2" key="1">
    <citation type="journal article" date="2019" name="Emerg. Microbes Infect.">
        <title>Comprehensive subspecies identification of 175 nontuberculous mycobacteria species based on 7547 genomic profiles.</title>
        <authorList>
            <person name="Matsumoto Y."/>
            <person name="Kinjo T."/>
            <person name="Motooka D."/>
            <person name="Nabeya D."/>
            <person name="Jung N."/>
            <person name="Uechi K."/>
            <person name="Horii T."/>
            <person name="Iida T."/>
            <person name="Fujita J."/>
            <person name="Nakamura S."/>
        </authorList>
    </citation>
    <scope>NUCLEOTIDE SEQUENCE [LARGE SCALE GENOMIC DNA]</scope>
    <source>
        <strain evidence="1 2">JCM 12657</strain>
    </source>
</reference>
<dbReference type="RefSeq" id="WP_198965691.1">
    <property type="nucleotide sequence ID" value="NZ_AP022572.1"/>
</dbReference>
<gene>
    <name evidence="1" type="ORF">MSHO_50240</name>
</gene>
<evidence type="ECO:0000313" key="1">
    <source>
        <dbReference type="EMBL" id="BBX59679.1"/>
    </source>
</evidence>
<keyword evidence="2" id="KW-1185">Reference proteome</keyword>